<dbReference type="EMBL" id="LSYV01000006">
    <property type="protein sequence ID" value="KXZ54360.1"/>
    <property type="molecule type" value="Genomic_DNA"/>
</dbReference>
<sequence length="183" mass="20080">MAYLKRRVSVVASPEPPAQRVWLTLANITVVRIRIPQALGMAGMDLLDLSPGSFQMFRDVLYVSDACIPLQLYRSQATRLERPASIPNAFGNLTQYASVWNGGWCMPGSHPGRCWPDAGYMQDMGMVSMVYTADGQRVTSGVVMYTNCTYVCRTVIPLSCFTAAGLDDACFQAASALCCWSLE</sequence>
<proteinExistence type="predicted"/>
<reference evidence="2" key="1">
    <citation type="journal article" date="2016" name="Nat. Commun.">
        <title>The Gonium pectorale genome demonstrates co-option of cell cycle regulation during the evolution of multicellularity.</title>
        <authorList>
            <person name="Hanschen E.R."/>
            <person name="Marriage T.N."/>
            <person name="Ferris P.J."/>
            <person name="Hamaji T."/>
            <person name="Toyoda A."/>
            <person name="Fujiyama A."/>
            <person name="Neme R."/>
            <person name="Noguchi H."/>
            <person name="Minakuchi Y."/>
            <person name="Suzuki M."/>
            <person name="Kawai-Toyooka H."/>
            <person name="Smith D.R."/>
            <person name="Sparks H."/>
            <person name="Anderson J."/>
            <person name="Bakaric R."/>
            <person name="Luria V."/>
            <person name="Karger A."/>
            <person name="Kirschner M.W."/>
            <person name="Durand P.M."/>
            <person name="Michod R.E."/>
            <person name="Nozaki H."/>
            <person name="Olson B.J."/>
        </authorList>
    </citation>
    <scope>NUCLEOTIDE SEQUENCE [LARGE SCALE GENOMIC DNA]</scope>
    <source>
        <strain evidence="2">NIES-2863</strain>
    </source>
</reference>
<comment type="caution">
    <text evidence="1">The sequence shown here is derived from an EMBL/GenBank/DDBJ whole genome shotgun (WGS) entry which is preliminary data.</text>
</comment>
<organism evidence="1 2">
    <name type="scientific">Gonium pectorale</name>
    <name type="common">Green alga</name>
    <dbReference type="NCBI Taxonomy" id="33097"/>
    <lineage>
        <taxon>Eukaryota</taxon>
        <taxon>Viridiplantae</taxon>
        <taxon>Chlorophyta</taxon>
        <taxon>core chlorophytes</taxon>
        <taxon>Chlorophyceae</taxon>
        <taxon>CS clade</taxon>
        <taxon>Chlamydomonadales</taxon>
        <taxon>Volvocaceae</taxon>
        <taxon>Gonium</taxon>
    </lineage>
</organism>
<name>A0A150GYH2_GONPE</name>
<protein>
    <recommendedName>
        <fullName evidence="3">Pherophorin domain-containing protein</fullName>
    </recommendedName>
</protein>
<accession>A0A150GYH2</accession>
<gene>
    <name evidence="1" type="ORF">GPECTOR_5g440</name>
</gene>
<evidence type="ECO:0008006" key="3">
    <source>
        <dbReference type="Google" id="ProtNLM"/>
    </source>
</evidence>
<keyword evidence="2" id="KW-1185">Reference proteome</keyword>
<evidence type="ECO:0000313" key="2">
    <source>
        <dbReference type="Proteomes" id="UP000075714"/>
    </source>
</evidence>
<evidence type="ECO:0000313" key="1">
    <source>
        <dbReference type="EMBL" id="KXZ54360.1"/>
    </source>
</evidence>
<dbReference type="AlphaFoldDB" id="A0A150GYH2"/>
<dbReference type="Proteomes" id="UP000075714">
    <property type="component" value="Unassembled WGS sequence"/>
</dbReference>